<sequence>MKTAYLDLTFQLVKKAPTPSTPVKEQYTLPGLHIPLHLPASQLNGQEERNLETPAKPDSRAIGLTPPSIGYLSPDTVRGYGHVPRLESPKQRNRNFRSFPIRCTSEICAACWKKELDF</sequence>
<organism evidence="2 3">
    <name type="scientific">Albula goreensis</name>
    <dbReference type="NCBI Taxonomy" id="1534307"/>
    <lineage>
        <taxon>Eukaryota</taxon>
        <taxon>Metazoa</taxon>
        <taxon>Chordata</taxon>
        <taxon>Craniata</taxon>
        <taxon>Vertebrata</taxon>
        <taxon>Euteleostomi</taxon>
        <taxon>Actinopterygii</taxon>
        <taxon>Neopterygii</taxon>
        <taxon>Teleostei</taxon>
        <taxon>Albuliformes</taxon>
        <taxon>Albulidae</taxon>
        <taxon>Albula</taxon>
    </lineage>
</organism>
<reference evidence="2" key="1">
    <citation type="submission" date="2021-01" db="EMBL/GenBank/DDBJ databases">
        <authorList>
            <person name="Zahm M."/>
            <person name="Roques C."/>
            <person name="Cabau C."/>
            <person name="Klopp C."/>
            <person name="Donnadieu C."/>
            <person name="Jouanno E."/>
            <person name="Lampietro C."/>
            <person name="Louis A."/>
            <person name="Herpin A."/>
            <person name="Echchiki A."/>
            <person name="Berthelot C."/>
            <person name="Parey E."/>
            <person name="Roest-Crollius H."/>
            <person name="Braasch I."/>
            <person name="Postlethwait J."/>
            <person name="Bobe J."/>
            <person name="Montfort J."/>
            <person name="Bouchez O."/>
            <person name="Begum T."/>
            <person name="Mejri S."/>
            <person name="Adams A."/>
            <person name="Chen W.-J."/>
            <person name="Guiguen Y."/>
        </authorList>
    </citation>
    <scope>NUCLEOTIDE SEQUENCE</scope>
    <source>
        <tissue evidence="2">Blood</tissue>
    </source>
</reference>
<dbReference type="OrthoDB" id="10552681at2759"/>
<keyword evidence="3" id="KW-1185">Reference proteome</keyword>
<gene>
    <name evidence="2" type="ORF">AGOR_G00088160</name>
</gene>
<evidence type="ECO:0000256" key="1">
    <source>
        <dbReference type="SAM" id="MobiDB-lite"/>
    </source>
</evidence>
<dbReference type="Proteomes" id="UP000829720">
    <property type="component" value="Unassembled WGS sequence"/>
</dbReference>
<dbReference type="EMBL" id="JAERUA010000007">
    <property type="protein sequence ID" value="KAI1897911.1"/>
    <property type="molecule type" value="Genomic_DNA"/>
</dbReference>
<proteinExistence type="predicted"/>
<feature type="region of interest" description="Disordered" evidence="1">
    <location>
        <begin position="43"/>
        <end position="65"/>
    </location>
</feature>
<accession>A0A8T3DLM5</accession>
<feature type="compositionally biased region" description="Basic and acidic residues" evidence="1">
    <location>
        <begin position="46"/>
        <end position="59"/>
    </location>
</feature>
<evidence type="ECO:0000313" key="2">
    <source>
        <dbReference type="EMBL" id="KAI1897911.1"/>
    </source>
</evidence>
<evidence type="ECO:0000313" key="3">
    <source>
        <dbReference type="Proteomes" id="UP000829720"/>
    </source>
</evidence>
<comment type="caution">
    <text evidence="2">The sequence shown here is derived from an EMBL/GenBank/DDBJ whole genome shotgun (WGS) entry which is preliminary data.</text>
</comment>
<name>A0A8T3DLM5_9TELE</name>
<dbReference type="AlphaFoldDB" id="A0A8T3DLM5"/>
<protein>
    <submittedName>
        <fullName evidence="2">Uncharacterized protein</fullName>
    </submittedName>
</protein>